<dbReference type="OrthoDB" id="9811743at2"/>
<dbReference type="InterPro" id="IPR001509">
    <property type="entry name" value="Epimerase_deHydtase"/>
</dbReference>
<dbReference type="Proteomes" id="UP000199568">
    <property type="component" value="Unassembled WGS sequence"/>
</dbReference>
<dbReference type="InterPro" id="IPR044516">
    <property type="entry name" value="UXS-like"/>
</dbReference>
<name>A0A1H9YTH4_9FIRM</name>
<dbReference type="Gene3D" id="3.40.50.720">
    <property type="entry name" value="NAD(P)-binding Rossmann-like Domain"/>
    <property type="match status" value="1"/>
</dbReference>
<dbReference type="GO" id="GO:0048040">
    <property type="term" value="F:UDP-glucuronate decarboxylase activity"/>
    <property type="evidence" value="ECO:0007669"/>
    <property type="project" value="TreeGrafter"/>
</dbReference>
<evidence type="ECO:0000256" key="4">
    <source>
        <dbReference type="ARBA" id="ARBA00023239"/>
    </source>
</evidence>
<dbReference type="InterPro" id="IPR036291">
    <property type="entry name" value="NAD(P)-bd_dom_sf"/>
</dbReference>
<keyword evidence="7" id="KW-1185">Reference proteome</keyword>
<organism evidence="6 7">
    <name type="scientific">Natronincola peptidivorans</name>
    <dbReference type="NCBI Taxonomy" id="426128"/>
    <lineage>
        <taxon>Bacteria</taxon>
        <taxon>Bacillati</taxon>
        <taxon>Bacillota</taxon>
        <taxon>Clostridia</taxon>
        <taxon>Peptostreptococcales</taxon>
        <taxon>Natronincolaceae</taxon>
        <taxon>Natronincola</taxon>
    </lineage>
</organism>
<keyword evidence="4" id="KW-0456">Lyase</keyword>
<evidence type="ECO:0000256" key="1">
    <source>
        <dbReference type="ARBA" id="ARBA00001911"/>
    </source>
</evidence>
<dbReference type="EMBL" id="FOHU01000001">
    <property type="protein sequence ID" value="SES72466.1"/>
    <property type="molecule type" value="Genomic_DNA"/>
</dbReference>
<evidence type="ECO:0000259" key="5">
    <source>
        <dbReference type="Pfam" id="PF01370"/>
    </source>
</evidence>
<sequence length="355" mass="40154">MTKINSIIIEDVEAVYNEMKHTLRLIEGSTWLISGGAGFLGSYFLDLLNYCNNNVFYSPCKVICIENYLSGIPQRIKHLEHNKHIEIINADIVKTIEVSCDIDYIVHAASIASPTFYRKYPIETIEANVLGLKNLLDLGRIKNIKSFLSFSTSEIYGGPTKENIPTPENYNGNVSCTGPRACYDESKRLGETLAVNYYRQYHLPVKIVRPFNIYGPGLKLDDKRVIPDFCSDALYTKKISLFSDGLPTRSFCYVRDALAGFMAILLSDHHGEAFNIGNDEREISMIDLAKLIAQMVGGVEIEYKKSNEADYLTDNPQRRCPDLTKAKSLLNYDPKVGLEEGLLRSIKWYQKNYGL</sequence>
<evidence type="ECO:0000313" key="6">
    <source>
        <dbReference type="EMBL" id="SES72466.1"/>
    </source>
</evidence>
<dbReference type="Pfam" id="PF01370">
    <property type="entry name" value="Epimerase"/>
    <property type="match status" value="1"/>
</dbReference>
<comment type="cofactor">
    <cofactor evidence="1">
        <name>NAD(+)</name>
        <dbReference type="ChEBI" id="CHEBI:57540"/>
    </cofactor>
</comment>
<reference evidence="6 7" key="1">
    <citation type="submission" date="2016-10" db="EMBL/GenBank/DDBJ databases">
        <authorList>
            <person name="de Groot N.N."/>
        </authorList>
    </citation>
    <scope>NUCLEOTIDE SEQUENCE [LARGE SCALE GENOMIC DNA]</scope>
    <source>
        <strain evidence="6 7">DSM 18979</strain>
    </source>
</reference>
<dbReference type="AlphaFoldDB" id="A0A1H9YTH4"/>
<protein>
    <submittedName>
        <fullName evidence="6">UDP-glucuronate decarboxylase</fullName>
    </submittedName>
</protein>
<dbReference type="STRING" id="426128.SAMN05660297_00400"/>
<feature type="domain" description="NAD-dependent epimerase/dehydratase" evidence="5">
    <location>
        <begin position="31"/>
        <end position="277"/>
    </location>
</feature>
<keyword evidence="3" id="KW-0520">NAD</keyword>
<dbReference type="PANTHER" id="PTHR43078">
    <property type="entry name" value="UDP-GLUCURONIC ACID DECARBOXYLASE-RELATED"/>
    <property type="match status" value="1"/>
</dbReference>
<accession>A0A1H9YTH4</accession>
<evidence type="ECO:0000256" key="2">
    <source>
        <dbReference type="ARBA" id="ARBA00022793"/>
    </source>
</evidence>
<proteinExistence type="predicted"/>
<dbReference type="GO" id="GO:0042732">
    <property type="term" value="P:D-xylose metabolic process"/>
    <property type="evidence" value="ECO:0007669"/>
    <property type="project" value="InterPro"/>
</dbReference>
<dbReference type="PANTHER" id="PTHR43078:SF6">
    <property type="entry name" value="UDP-GLUCURONIC ACID DECARBOXYLASE 1"/>
    <property type="match status" value="1"/>
</dbReference>
<gene>
    <name evidence="6" type="ORF">SAMN05660297_00400</name>
</gene>
<evidence type="ECO:0000313" key="7">
    <source>
        <dbReference type="Proteomes" id="UP000199568"/>
    </source>
</evidence>
<evidence type="ECO:0000256" key="3">
    <source>
        <dbReference type="ARBA" id="ARBA00023027"/>
    </source>
</evidence>
<keyword evidence="2" id="KW-0210">Decarboxylase</keyword>
<dbReference type="SUPFAM" id="SSF51735">
    <property type="entry name" value="NAD(P)-binding Rossmann-fold domains"/>
    <property type="match status" value="1"/>
</dbReference>
<dbReference type="GO" id="GO:0005737">
    <property type="term" value="C:cytoplasm"/>
    <property type="evidence" value="ECO:0007669"/>
    <property type="project" value="TreeGrafter"/>
</dbReference>
<dbReference type="RefSeq" id="WP_090438485.1">
    <property type="nucleotide sequence ID" value="NZ_FOHU01000001.1"/>
</dbReference>
<dbReference type="GO" id="GO:0070403">
    <property type="term" value="F:NAD+ binding"/>
    <property type="evidence" value="ECO:0007669"/>
    <property type="project" value="InterPro"/>
</dbReference>